<protein>
    <submittedName>
        <fullName evidence="12">Uncharacterized protein</fullName>
    </submittedName>
</protein>
<dbReference type="Pfam" id="PF22953">
    <property type="entry name" value="SpnB_Rossmann"/>
    <property type="match status" value="1"/>
</dbReference>
<dbReference type="SMART" id="SM00827">
    <property type="entry name" value="PKS_AT"/>
    <property type="match status" value="1"/>
</dbReference>
<dbReference type="SUPFAM" id="SSF55048">
    <property type="entry name" value="Probable ACP-binding domain of malonyl-CoA ACP transacylase"/>
    <property type="match status" value="1"/>
</dbReference>
<dbReference type="Gene3D" id="3.40.50.720">
    <property type="entry name" value="NAD(P)-binding Rossmann-like Domain"/>
    <property type="match status" value="1"/>
</dbReference>
<evidence type="ECO:0000256" key="8">
    <source>
        <dbReference type="PROSITE-ProRule" id="PRU01363"/>
    </source>
</evidence>
<organism evidence="12 13">
    <name type="scientific">Streptomyces tsukubensis</name>
    <dbReference type="NCBI Taxonomy" id="83656"/>
    <lineage>
        <taxon>Bacteria</taxon>
        <taxon>Bacillati</taxon>
        <taxon>Actinomycetota</taxon>
        <taxon>Actinomycetes</taxon>
        <taxon>Kitasatosporales</taxon>
        <taxon>Streptomycetaceae</taxon>
        <taxon>Streptomyces</taxon>
    </lineage>
</organism>
<feature type="region of interest" description="N-terminal hotdog fold" evidence="8">
    <location>
        <begin position="521"/>
        <end position="644"/>
    </location>
</feature>
<evidence type="ECO:0000256" key="7">
    <source>
        <dbReference type="ARBA" id="ARBA00023315"/>
    </source>
</evidence>
<dbReference type="SMART" id="SM00826">
    <property type="entry name" value="PKS_DH"/>
    <property type="match status" value="1"/>
</dbReference>
<dbReference type="InterPro" id="IPR016035">
    <property type="entry name" value="Acyl_Trfase/lysoPLipase"/>
</dbReference>
<dbReference type="SMART" id="SM00822">
    <property type="entry name" value="PKS_KR"/>
    <property type="match status" value="1"/>
</dbReference>
<dbReference type="GO" id="GO:0017000">
    <property type="term" value="P:antibiotic biosynthetic process"/>
    <property type="evidence" value="ECO:0007669"/>
    <property type="project" value="UniProtKB-KW"/>
</dbReference>
<dbReference type="EMBL" id="MVFC01000075">
    <property type="protein sequence ID" value="OON71218.1"/>
    <property type="molecule type" value="Genomic_DNA"/>
</dbReference>
<keyword evidence="6" id="KW-0511">Multifunctional enzyme</keyword>
<evidence type="ECO:0000256" key="4">
    <source>
        <dbReference type="ARBA" id="ARBA00022679"/>
    </source>
</evidence>
<dbReference type="Gene3D" id="1.10.1200.10">
    <property type="entry name" value="ACP-like"/>
    <property type="match status" value="1"/>
</dbReference>
<evidence type="ECO:0000256" key="1">
    <source>
        <dbReference type="ARBA" id="ARBA00004792"/>
    </source>
</evidence>
<accession>A0A1V3ZZ68</accession>
<evidence type="ECO:0000259" key="10">
    <source>
        <dbReference type="PROSITE" id="PS50075"/>
    </source>
</evidence>
<dbReference type="SUPFAM" id="SSF52151">
    <property type="entry name" value="FabD/lysophospholipase-like"/>
    <property type="match status" value="1"/>
</dbReference>
<dbReference type="InterPro" id="IPR057326">
    <property type="entry name" value="KR_dom"/>
</dbReference>
<dbReference type="InterPro" id="IPR049900">
    <property type="entry name" value="PKS_mFAS_DH"/>
</dbReference>
<dbReference type="InterPro" id="IPR016039">
    <property type="entry name" value="Thiolase-like"/>
</dbReference>
<dbReference type="PANTHER" id="PTHR43775:SF51">
    <property type="entry name" value="INACTIVE PHENOLPHTHIOCEROL SYNTHESIS POLYKETIDE SYNTHASE TYPE I PKS1-RELATED"/>
    <property type="match status" value="1"/>
</dbReference>
<dbReference type="PROSITE" id="PS00012">
    <property type="entry name" value="PHOSPHOPANTETHEINE"/>
    <property type="match status" value="1"/>
</dbReference>
<feature type="region of interest" description="Disordered" evidence="9">
    <location>
        <begin position="1420"/>
        <end position="1442"/>
    </location>
</feature>
<reference evidence="12 13" key="1">
    <citation type="submission" date="2017-02" db="EMBL/GenBank/DDBJ databases">
        <title>Draft Genome Sequence of Streptomyces tsukubaensis F601, a Producer of the immunosuppressant tacrolimus FK506.</title>
        <authorList>
            <person name="Zong G."/>
            <person name="Zhong C."/>
            <person name="Fu J."/>
            <person name="Qin R."/>
            <person name="Cao G."/>
        </authorList>
    </citation>
    <scope>NUCLEOTIDE SEQUENCE [LARGE SCALE GENOMIC DNA]</scope>
    <source>
        <strain evidence="12 13">F601</strain>
    </source>
</reference>
<dbReference type="PANTHER" id="PTHR43775">
    <property type="entry name" value="FATTY ACID SYNTHASE"/>
    <property type="match status" value="1"/>
</dbReference>
<feature type="active site" description="Proton acceptor; for dehydratase activity" evidence="8">
    <location>
        <position position="553"/>
    </location>
</feature>
<evidence type="ECO:0000313" key="12">
    <source>
        <dbReference type="EMBL" id="OON71218.1"/>
    </source>
</evidence>
<dbReference type="GO" id="GO:0006633">
    <property type="term" value="P:fatty acid biosynthetic process"/>
    <property type="evidence" value="ECO:0007669"/>
    <property type="project" value="TreeGrafter"/>
</dbReference>
<comment type="pathway">
    <text evidence="1">Antibiotic biosynthesis.</text>
</comment>
<dbReference type="InterPro" id="IPR020806">
    <property type="entry name" value="PKS_PP-bd"/>
</dbReference>
<evidence type="ECO:0000256" key="3">
    <source>
        <dbReference type="ARBA" id="ARBA00022553"/>
    </source>
</evidence>
<feature type="region of interest" description="Disordered" evidence="9">
    <location>
        <begin position="638"/>
        <end position="657"/>
    </location>
</feature>
<keyword evidence="7" id="KW-0012">Acyltransferase</keyword>
<dbReference type="Pfam" id="PF16197">
    <property type="entry name" value="KAsynt_C_assoc"/>
    <property type="match status" value="1"/>
</dbReference>
<feature type="active site" description="Proton donor; for dehydratase activity" evidence="8">
    <location>
        <position position="720"/>
    </location>
</feature>
<dbReference type="Proteomes" id="UP000190539">
    <property type="component" value="Unassembled WGS sequence"/>
</dbReference>
<comment type="caution">
    <text evidence="12">The sequence shown here is derived from an EMBL/GenBank/DDBJ whole genome shotgun (WGS) entry which is preliminary data.</text>
</comment>
<dbReference type="InterPro" id="IPR014043">
    <property type="entry name" value="Acyl_transferase_dom"/>
</dbReference>
<sequence length="1455" mass="154844">MDWSSGSVELLTRERAWPRGDRLRRAGVSAFGISGTNAHVILEEAPMADIGEPEAPAAPDTDRPPHALPWILSAPTAESLQAQARQLLAYVSAHPEIPVAGVGRALGASRSGLKHRAVAVADDRSRLLEAVRALGEEGPGADLVHGVAGPARKVAFVFPGQGAQWAGMGKALLDTSRAFTDRVAECEEALSQFVDWSLTDVLRGAEDAPGLDRVDVVQPVSFAVMVSLAAVWESYGVSPSAVVGHSQGEIAAACVAGGLTLVDAARVVALRSQALSALSGEGGMVSVPLPARQVRDGIAPYAEHVSVAAINGPSSTVVSGDPRVLAELVSQYEQEGVRARRISVDYASHSPQVRRTEQRLAEALAPIEPRSGTVPFYSSVSGGITDTADLDADYWYRNLRQTVEFEQATCALLEHGCDVFVEVSAHPVLAVGIQETADDRERSARVVGTLRRDSGDLTRFITSLAEAYTCGVTVDWARVFDGCGDEIVDIPTYAFQRRRYWWENGPRPTTATDLGLLDPDHPLLGAVVESADDTSTAFTGRLSLATHPWLADHAVHDTVILPGSAFVELVVVAGDRLGCEAIEELVIQAPLVLPEEGAVHLRVLVEPAHDSGRRAVTVYSRAEGRDSAWDRNAAGILTTVPGDDQPSAPREDSWPPAGASAVSLDGLYTELAEKGYQYGPAFQGLRAAWQRDGDTFADVALPEREETRATRFVLHPALLDAALHAVGLGALAGMWDGRLPFSWSGVRLHASAASAARVRIRPTGQDTVSLLLTDAAGSPVASIDSLVVRAHSPEELRERAAVRQRSLFAVGWHEQSVPGGPVPGPDRIAVLGRATPLPTGHEDGAAHYEDVRALIKAVDAGASVPDVVFLGCPLPDADLSLARDARTGTARVLGAVQAWAADERLSSSRLVVVTRGAVSCRPGEEHVNLRHAPVWGLVRTAQAENPGGGLFLLDLDDHADWAMVVRSVRETDEPQLSVRSAALLVPRLVRAASLTGAAPRPDSDVQPMDPHGTVLVTGATGTLGGLVSRHLVARWGMKHLLLTSRRGPNAPGASSLVRELTEMGATVELVPCDAADRQDLARVLDEIPGAHPLTGVIHAAGVLDDGVLESLDAERLDRVMRPKVDAAVNLDELTSGTPVSAFVLFSSATATFGTQGQANYTAANAFLDALATQRRARGLPGVSLAWGPWAERTAMTGHLTDEDLKRLARAGFAQLPTDEALELFDSALRMDLPLQIAARLDTAALRTRSTAVPHLFRSLLKVDARSRPTASAPGTPDAPPSSLAERLAGLGAAERDRALLDLVRTHASAVLGHAGSDSVPVGEAFRAMGFDSLAAVELRNRLRSATGARLTTTAIFDYPTPLELARHLRSMVLPDEESIGSRFLAHVEELESVLTEFEENSEVPHEALARLQALLRRLNDKSAEQEEPDTIPETALNSATNEEIFELLDRELGKP</sequence>
<dbReference type="SUPFAM" id="SSF47336">
    <property type="entry name" value="ACP-like"/>
    <property type="match status" value="1"/>
</dbReference>
<dbReference type="SMART" id="SM00823">
    <property type="entry name" value="PKS_PP"/>
    <property type="match status" value="1"/>
</dbReference>
<keyword evidence="2" id="KW-0596">Phosphopantetheine</keyword>
<dbReference type="CDD" id="cd08956">
    <property type="entry name" value="KR_3_FAS_SDR_x"/>
    <property type="match status" value="1"/>
</dbReference>
<dbReference type="Pfam" id="PF00550">
    <property type="entry name" value="PP-binding"/>
    <property type="match status" value="1"/>
</dbReference>
<dbReference type="Gene3D" id="3.40.366.10">
    <property type="entry name" value="Malonyl-Coenzyme A Acyl Carrier Protein, domain 2"/>
    <property type="match status" value="1"/>
</dbReference>
<dbReference type="FunFam" id="1.10.1200.10:FF:000007">
    <property type="entry name" value="Probable polyketide synthase pks17"/>
    <property type="match status" value="1"/>
</dbReference>
<evidence type="ECO:0000256" key="9">
    <source>
        <dbReference type="SAM" id="MobiDB-lite"/>
    </source>
</evidence>
<keyword evidence="4" id="KW-0808">Transferase</keyword>
<dbReference type="SUPFAM" id="SSF53901">
    <property type="entry name" value="Thiolase-like"/>
    <property type="match status" value="1"/>
</dbReference>
<name>A0A1V3ZZ68_9ACTN</name>
<dbReference type="STRING" id="83656.B1H18_34600"/>
<keyword evidence="5" id="KW-0045">Antibiotic biosynthesis</keyword>
<dbReference type="InterPro" id="IPR001227">
    <property type="entry name" value="Ac_transferase_dom_sf"/>
</dbReference>
<dbReference type="InterPro" id="IPR042104">
    <property type="entry name" value="PKS_dehydratase_sf"/>
</dbReference>
<feature type="region of interest" description="C-terminal hotdog fold" evidence="8">
    <location>
        <begin position="659"/>
        <end position="797"/>
    </location>
</feature>
<feature type="domain" description="PKS/mFAS DH" evidence="11">
    <location>
        <begin position="521"/>
        <end position="797"/>
    </location>
</feature>
<dbReference type="InterPro" id="IPR020807">
    <property type="entry name" value="PKS_DH"/>
</dbReference>
<dbReference type="Pfam" id="PF21089">
    <property type="entry name" value="PKS_DH_N"/>
    <property type="match status" value="1"/>
</dbReference>
<dbReference type="Pfam" id="PF00698">
    <property type="entry name" value="Acyl_transf_1"/>
    <property type="match status" value="1"/>
</dbReference>
<dbReference type="InterPro" id="IPR006162">
    <property type="entry name" value="Ppantetheine_attach_site"/>
</dbReference>
<dbReference type="GO" id="GO:0031177">
    <property type="term" value="F:phosphopantetheine binding"/>
    <property type="evidence" value="ECO:0007669"/>
    <property type="project" value="InterPro"/>
</dbReference>
<evidence type="ECO:0000256" key="2">
    <source>
        <dbReference type="ARBA" id="ARBA00022450"/>
    </source>
</evidence>
<dbReference type="InterPro" id="IPR016036">
    <property type="entry name" value="Malonyl_transacylase_ACP-bd"/>
</dbReference>
<dbReference type="InterPro" id="IPR032821">
    <property type="entry name" value="PKS_assoc"/>
</dbReference>
<dbReference type="InterPro" id="IPR036291">
    <property type="entry name" value="NAD(P)-bd_dom_sf"/>
</dbReference>
<dbReference type="RefSeq" id="WP_077974569.1">
    <property type="nucleotide sequence ID" value="NZ_MVFC01000075.1"/>
</dbReference>
<keyword evidence="3" id="KW-0597">Phosphoprotein</keyword>
<dbReference type="InterPro" id="IPR049551">
    <property type="entry name" value="PKS_DH_C"/>
</dbReference>
<evidence type="ECO:0000259" key="11">
    <source>
        <dbReference type="PROSITE" id="PS52019"/>
    </source>
</evidence>
<dbReference type="InterPro" id="IPR036736">
    <property type="entry name" value="ACP-like_sf"/>
</dbReference>
<dbReference type="PROSITE" id="PS52019">
    <property type="entry name" value="PKS_MFAS_DH"/>
    <property type="match status" value="1"/>
</dbReference>
<evidence type="ECO:0000256" key="5">
    <source>
        <dbReference type="ARBA" id="ARBA00023194"/>
    </source>
</evidence>
<dbReference type="Gene3D" id="3.10.129.110">
    <property type="entry name" value="Polyketide synthase dehydratase"/>
    <property type="match status" value="1"/>
</dbReference>
<gene>
    <name evidence="12" type="ORF">B1H18_34600</name>
</gene>
<dbReference type="InterPro" id="IPR049552">
    <property type="entry name" value="PKS_DH_N"/>
</dbReference>
<keyword evidence="13" id="KW-1185">Reference proteome</keyword>
<dbReference type="SUPFAM" id="SSF51735">
    <property type="entry name" value="NAD(P)-binding Rossmann-fold domains"/>
    <property type="match status" value="2"/>
</dbReference>
<dbReference type="Pfam" id="PF08659">
    <property type="entry name" value="KR"/>
    <property type="match status" value="1"/>
</dbReference>
<proteinExistence type="predicted"/>
<dbReference type="InterPro" id="IPR013968">
    <property type="entry name" value="PKS_KR"/>
</dbReference>
<dbReference type="Pfam" id="PF14765">
    <property type="entry name" value="PS-DH"/>
    <property type="match status" value="1"/>
</dbReference>
<dbReference type="InterPro" id="IPR050091">
    <property type="entry name" value="PKS_NRPS_Biosynth_Enz"/>
</dbReference>
<dbReference type="PROSITE" id="PS50075">
    <property type="entry name" value="CARRIER"/>
    <property type="match status" value="1"/>
</dbReference>
<evidence type="ECO:0000313" key="13">
    <source>
        <dbReference type="Proteomes" id="UP000190539"/>
    </source>
</evidence>
<dbReference type="Gene3D" id="3.40.47.10">
    <property type="match status" value="1"/>
</dbReference>
<dbReference type="InterPro" id="IPR009081">
    <property type="entry name" value="PP-bd_ACP"/>
</dbReference>
<dbReference type="Gene3D" id="3.30.70.3290">
    <property type="match status" value="1"/>
</dbReference>
<dbReference type="InterPro" id="IPR055123">
    <property type="entry name" value="SpnB-like_Rossmann"/>
</dbReference>
<dbReference type="GO" id="GO:0004312">
    <property type="term" value="F:fatty acid synthase activity"/>
    <property type="evidence" value="ECO:0007669"/>
    <property type="project" value="TreeGrafter"/>
</dbReference>
<evidence type="ECO:0000256" key="6">
    <source>
        <dbReference type="ARBA" id="ARBA00023268"/>
    </source>
</evidence>
<dbReference type="FunFam" id="3.40.366.10:FF:000002">
    <property type="entry name" value="Probable polyketide synthase 2"/>
    <property type="match status" value="1"/>
</dbReference>
<feature type="domain" description="Carrier" evidence="10">
    <location>
        <begin position="1297"/>
        <end position="1372"/>
    </location>
</feature>